<keyword evidence="1" id="KW-0812">Transmembrane</keyword>
<evidence type="ECO:0000313" key="4">
    <source>
        <dbReference type="EMBL" id="XAY08275.1"/>
    </source>
</evidence>
<name>A0AAU7B2Q2_9ACTN</name>
<accession>A0AAU7B2Q2</accession>
<proteinExistence type="predicted"/>
<feature type="domain" description="HAMP" evidence="3">
    <location>
        <begin position="136"/>
        <end position="189"/>
    </location>
</feature>
<reference evidence="4" key="1">
    <citation type="submission" date="2022-12" db="EMBL/GenBank/DDBJ databases">
        <title>Paraconexibacter alkalitolerans sp. nov. and Baekduia alba sp. nov., isolated from soil and emended description of the genera Paraconexibacter (Chun et al., 2020) and Baekduia (An et al., 2020).</title>
        <authorList>
            <person name="Vieira S."/>
            <person name="Huber K.J."/>
            <person name="Geppert A."/>
            <person name="Wolf J."/>
            <person name="Neumann-Schaal M."/>
            <person name="Muesken M."/>
            <person name="Overmann J."/>
        </authorList>
    </citation>
    <scope>NUCLEOTIDE SEQUENCE</scope>
    <source>
        <strain evidence="4">AEG42_29</strain>
    </source>
</reference>
<dbReference type="AlphaFoldDB" id="A0AAU7B2Q2"/>
<evidence type="ECO:0000256" key="2">
    <source>
        <dbReference type="ARBA" id="ARBA00022989"/>
    </source>
</evidence>
<gene>
    <name evidence="4" type="ORF">DSM112329_05173</name>
</gene>
<dbReference type="PROSITE" id="PS50885">
    <property type="entry name" value="HAMP"/>
    <property type="match status" value="1"/>
</dbReference>
<dbReference type="RefSeq" id="WP_354699456.1">
    <property type="nucleotide sequence ID" value="NZ_CP114014.1"/>
</dbReference>
<keyword evidence="2" id="KW-0472">Membrane</keyword>
<dbReference type="InterPro" id="IPR003660">
    <property type="entry name" value="HAMP_dom"/>
</dbReference>
<protein>
    <recommendedName>
        <fullName evidence="3">HAMP domain-containing protein</fullName>
    </recommendedName>
</protein>
<dbReference type="GO" id="GO:0016020">
    <property type="term" value="C:membrane"/>
    <property type="evidence" value="ECO:0007669"/>
    <property type="project" value="InterPro"/>
</dbReference>
<dbReference type="KEGG" id="parq:DSM112329_05173"/>
<dbReference type="EMBL" id="CP114014">
    <property type="protein sequence ID" value="XAY08275.1"/>
    <property type="molecule type" value="Genomic_DNA"/>
</dbReference>
<dbReference type="SMART" id="SM00304">
    <property type="entry name" value="HAMP"/>
    <property type="match status" value="2"/>
</dbReference>
<evidence type="ECO:0000256" key="1">
    <source>
        <dbReference type="ARBA" id="ARBA00022692"/>
    </source>
</evidence>
<keyword evidence="2" id="KW-1133">Transmembrane helix</keyword>
<evidence type="ECO:0000259" key="3">
    <source>
        <dbReference type="PROSITE" id="PS50885"/>
    </source>
</evidence>
<sequence>MSPQHAAGTELTVLDGTIEPLRAVAAPNVDPVIEQLRERLRSLDNTCLAGLQEGLTRMVVGDHSFSAEPGTEPIYDDSPDPNVRALVDIFNSMLQRSQEALGAYEQLRIRLADALGEQSCLPELTGRLHSLEENCLTDLDEGLQAVVDGDLTRSARPVTLPLTPAPDRRLGELGTSFNQMLARSRTALHSYDTMREDLRSALGDTSCLDELRAKLYSLHRHCLRDLDEGLEAVSSGTALTRAVGPVTTPLVGPTEEADIGELAEVFNRMLARTQSTLAHYDELRRRAYIGVAPTHHPGGPRP</sequence>
<dbReference type="GO" id="GO:0007165">
    <property type="term" value="P:signal transduction"/>
    <property type="evidence" value="ECO:0007669"/>
    <property type="project" value="InterPro"/>
</dbReference>
<organism evidence="4">
    <name type="scientific">Paraconexibacter sp. AEG42_29</name>
    <dbReference type="NCBI Taxonomy" id="2997339"/>
    <lineage>
        <taxon>Bacteria</taxon>
        <taxon>Bacillati</taxon>
        <taxon>Actinomycetota</taxon>
        <taxon>Thermoleophilia</taxon>
        <taxon>Solirubrobacterales</taxon>
        <taxon>Paraconexibacteraceae</taxon>
        <taxon>Paraconexibacter</taxon>
    </lineage>
</organism>